<proteinExistence type="predicted"/>
<evidence type="ECO:0000313" key="1">
    <source>
        <dbReference type="EMBL" id="DAE20123.1"/>
    </source>
</evidence>
<protein>
    <submittedName>
        <fullName evidence="1">Uncharacterized protein</fullName>
    </submittedName>
</protein>
<sequence length="29" mass="3539">MKVVKNLFIAKGRIEENYLFQEMNCRKVH</sequence>
<accession>A0A8S5QMT6</accession>
<organism evidence="1">
    <name type="scientific">CrAss-like virus sp. ctYsL76</name>
    <dbReference type="NCBI Taxonomy" id="2826826"/>
    <lineage>
        <taxon>Viruses</taxon>
        <taxon>Duplodnaviria</taxon>
        <taxon>Heunggongvirae</taxon>
        <taxon>Uroviricota</taxon>
        <taxon>Caudoviricetes</taxon>
        <taxon>Crassvirales</taxon>
    </lineage>
</organism>
<name>A0A8S5QMT6_9CAUD</name>
<reference evidence="1" key="1">
    <citation type="journal article" date="2021" name="Proc. Natl. Acad. Sci. U.S.A.">
        <title>A Catalog of Tens of Thousands of Viruses from Human Metagenomes Reveals Hidden Associations with Chronic Diseases.</title>
        <authorList>
            <person name="Tisza M.J."/>
            <person name="Buck C.B."/>
        </authorList>
    </citation>
    <scope>NUCLEOTIDE SEQUENCE</scope>
    <source>
        <strain evidence="1">CtYsL76</strain>
    </source>
</reference>
<dbReference type="EMBL" id="BK015689">
    <property type="protein sequence ID" value="DAE20123.1"/>
    <property type="molecule type" value="Genomic_DNA"/>
</dbReference>